<dbReference type="Proteomes" id="UP000827872">
    <property type="component" value="Linkage Group LG06"/>
</dbReference>
<protein>
    <submittedName>
        <fullName evidence="1">Uncharacterized protein</fullName>
    </submittedName>
</protein>
<reference evidence="1" key="1">
    <citation type="submission" date="2021-08" db="EMBL/GenBank/DDBJ databases">
        <title>The first chromosome-level gecko genome reveals the dynamic sex chromosomes of Neotropical dwarf geckos (Sphaerodactylidae: Sphaerodactylus).</title>
        <authorList>
            <person name="Pinto B.J."/>
            <person name="Keating S.E."/>
            <person name="Gamble T."/>
        </authorList>
    </citation>
    <scope>NUCLEOTIDE SEQUENCE</scope>
    <source>
        <strain evidence="1">TG3544</strain>
    </source>
</reference>
<keyword evidence="2" id="KW-1185">Reference proteome</keyword>
<dbReference type="EMBL" id="CM037619">
    <property type="protein sequence ID" value="KAH8006283.1"/>
    <property type="molecule type" value="Genomic_DNA"/>
</dbReference>
<comment type="caution">
    <text evidence="1">The sequence shown here is derived from an EMBL/GenBank/DDBJ whole genome shotgun (WGS) entry which is preliminary data.</text>
</comment>
<evidence type="ECO:0000313" key="1">
    <source>
        <dbReference type="EMBL" id="KAH8006283.1"/>
    </source>
</evidence>
<accession>A0ACB8FL45</accession>
<name>A0ACB8FL45_9SAUR</name>
<evidence type="ECO:0000313" key="2">
    <source>
        <dbReference type="Proteomes" id="UP000827872"/>
    </source>
</evidence>
<sequence length="255" mass="27712">MERSLAGAGWATGVNQLGGLFVNGCPLPISTRKKIVELASHGLRASEISRHLKVSNGCVSKILTRYYQSGMIQPKAVGGSRPRTSTPRMVARIAQLKREQPSIFAWEIRRKLSVEGVCVADRMPSVSSINRILRSLQRDSAFPDQSAIRAEPLATGLPLLGRGHSKGLSKGLEPLPAQDLPEGARGQRSRRRTAFSKQQLQALEEAGGGCLGSRFKLCISNFLPEFQRGQHPGTVVRETLSAETQLPGDTIRVNP</sequence>
<proteinExistence type="predicted"/>
<gene>
    <name evidence="1" type="ORF">K3G42_001561</name>
</gene>
<organism evidence="1 2">
    <name type="scientific">Sphaerodactylus townsendi</name>
    <dbReference type="NCBI Taxonomy" id="933632"/>
    <lineage>
        <taxon>Eukaryota</taxon>
        <taxon>Metazoa</taxon>
        <taxon>Chordata</taxon>
        <taxon>Craniata</taxon>
        <taxon>Vertebrata</taxon>
        <taxon>Euteleostomi</taxon>
        <taxon>Lepidosauria</taxon>
        <taxon>Squamata</taxon>
        <taxon>Bifurcata</taxon>
        <taxon>Gekkota</taxon>
        <taxon>Sphaerodactylidae</taxon>
        <taxon>Sphaerodactylus</taxon>
    </lineage>
</organism>